<dbReference type="PRINTS" id="PR00412">
    <property type="entry name" value="EPOXHYDRLASE"/>
</dbReference>
<organism evidence="2 3">
    <name type="scientific">Aureobasidium pullulans</name>
    <name type="common">Black yeast</name>
    <name type="synonym">Pullularia pullulans</name>
    <dbReference type="NCBI Taxonomy" id="5580"/>
    <lineage>
        <taxon>Eukaryota</taxon>
        <taxon>Fungi</taxon>
        <taxon>Dikarya</taxon>
        <taxon>Ascomycota</taxon>
        <taxon>Pezizomycotina</taxon>
        <taxon>Dothideomycetes</taxon>
        <taxon>Dothideomycetidae</taxon>
        <taxon>Dothideales</taxon>
        <taxon>Saccotheciaceae</taxon>
        <taxon>Aureobasidium</taxon>
    </lineage>
</organism>
<accession>A0A4V4L006</accession>
<dbReference type="Proteomes" id="UP000310039">
    <property type="component" value="Unassembled WGS sequence"/>
</dbReference>
<dbReference type="GO" id="GO:0047372">
    <property type="term" value="F:monoacylglycerol lipase activity"/>
    <property type="evidence" value="ECO:0007669"/>
    <property type="project" value="TreeGrafter"/>
</dbReference>
<dbReference type="InterPro" id="IPR050266">
    <property type="entry name" value="AB_hydrolase_sf"/>
</dbReference>
<feature type="domain" description="Serine aminopeptidase S33" evidence="1">
    <location>
        <begin position="56"/>
        <end position="280"/>
    </location>
</feature>
<evidence type="ECO:0000313" key="3">
    <source>
        <dbReference type="Proteomes" id="UP000310039"/>
    </source>
</evidence>
<dbReference type="PRINTS" id="PR00111">
    <property type="entry name" value="ABHYDROLASE"/>
</dbReference>
<dbReference type="InterPro" id="IPR000639">
    <property type="entry name" value="Epox_hydrolase-like"/>
</dbReference>
<comment type="caution">
    <text evidence="2">The sequence shown here is derived from an EMBL/GenBank/DDBJ whole genome shotgun (WGS) entry which is preliminary data.</text>
</comment>
<feature type="non-terminal residue" evidence="2">
    <location>
        <position position="1"/>
    </location>
</feature>
<reference evidence="2 3" key="1">
    <citation type="submission" date="2018-10" db="EMBL/GenBank/DDBJ databases">
        <title>Fifty Aureobasidium pullulans genomes reveal a recombining polyextremotolerant generalist.</title>
        <authorList>
            <person name="Gostincar C."/>
            <person name="Turk M."/>
            <person name="Zajc J."/>
            <person name="Gunde-Cimerman N."/>
        </authorList>
    </citation>
    <scope>NUCLEOTIDE SEQUENCE [LARGE SCALE GENOMIC DNA]</scope>
    <source>
        <strain evidence="2 3">EXF-3403</strain>
    </source>
</reference>
<dbReference type="InterPro" id="IPR029058">
    <property type="entry name" value="AB_hydrolase_fold"/>
</dbReference>
<dbReference type="PANTHER" id="PTHR43798:SF5">
    <property type="entry name" value="MONOACYLGLYCEROL LIPASE ABHD6"/>
    <property type="match status" value="1"/>
</dbReference>
<name>A0A4V4L006_AURPU</name>
<dbReference type="InterPro" id="IPR000073">
    <property type="entry name" value="AB_hydrolase_1"/>
</dbReference>
<dbReference type="InterPro" id="IPR022742">
    <property type="entry name" value="Hydrolase_4"/>
</dbReference>
<dbReference type="PANTHER" id="PTHR43798">
    <property type="entry name" value="MONOACYLGLYCEROL LIPASE"/>
    <property type="match status" value="1"/>
</dbReference>
<dbReference type="EMBL" id="QZBT01000147">
    <property type="protein sequence ID" value="THZ79286.1"/>
    <property type="molecule type" value="Genomic_DNA"/>
</dbReference>
<evidence type="ECO:0000259" key="1">
    <source>
        <dbReference type="Pfam" id="PF12146"/>
    </source>
</evidence>
<protein>
    <submittedName>
        <fullName evidence="2">Alpha/beta-hydrolase</fullName>
    </submittedName>
</protein>
<dbReference type="AlphaFoldDB" id="A0A4V4L006"/>
<dbReference type="SUPFAM" id="SSF53474">
    <property type="entry name" value="alpha/beta-Hydrolases"/>
    <property type="match status" value="1"/>
</dbReference>
<dbReference type="GO" id="GO:0016020">
    <property type="term" value="C:membrane"/>
    <property type="evidence" value="ECO:0007669"/>
    <property type="project" value="TreeGrafter"/>
</dbReference>
<dbReference type="Gene3D" id="3.40.50.1820">
    <property type="entry name" value="alpha/beta hydrolase"/>
    <property type="match status" value="1"/>
</dbReference>
<sequence length="301" mass="33104">LHSIHSRLQFQSCIQVPDHLPSHVYHQLNSLSKMPFAKVNYKQIYYKDWSPKDGSTPRATLVMSHGLGSSNNYYTSVVPFLTEQGYRCVCFDMTGSGRSPYTYVEQSIHTLAGDVVTLMDVLSIDKAVFVGHSMSGVVGPELAAEWPDRVRGLILVGPVWPNPEVAPVFEDRINKVAEKGMEVMADTVPYAAVGSKATSLHHAFIRELLSGMTPAGYISLCRVIANAYKSPPKYEKVSCATLIIAGEEDKSAPLSGCKKIIEALGSEKKDMVVMDKCGHWHCIEGPEEVGKLSLNFLKQIS</sequence>
<gene>
    <name evidence="2" type="ORF">D6C84_07911</name>
</gene>
<dbReference type="Pfam" id="PF12146">
    <property type="entry name" value="Hydrolase_4"/>
    <property type="match status" value="1"/>
</dbReference>
<keyword evidence="2" id="KW-0378">Hydrolase</keyword>
<dbReference type="GO" id="GO:0046464">
    <property type="term" value="P:acylglycerol catabolic process"/>
    <property type="evidence" value="ECO:0007669"/>
    <property type="project" value="TreeGrafter"/>
</dbReference>
<proteinExistence type="predicted"/>
<evidence type="ECO:0000313" key="2">
    <source>
        <dbReference type="EMBL" id="THZ79286.1"/>
    </source>
</evidence>